<evidence type="ECO:0000313" key="7">
    <source>
        <dbReference type="Proteomes" id="UP000445696"/>
    </source>
</evidence>
<dbReference type="Pfam" id="PF00440">
    <property type="entry name" value="TetR_N"/>
    <property type="match status" value="1"/>
</dbReference>
<comment type="caution">
    <text evidence="6">The sequence shown here is derived from an EMBL/GenBank/DDBJ whole genome shotgun (WGS) entry which is preliminary data.</text>
</comment>
<protein>
    <submittedName>
        <fullName evidence="6">TetR family transcriptional regulator</fullName>
    </submittedName>
</protein>
<dbReference type="GO" id="GO:0000976">
    <property type="term" value="F:transcription cis-regulatory region binding"/>
    <property type="evidence" value="ECO:0007669"/>
    <property type="project" value="TreeGrafter"/>
</dbReference>
<feature type="DNA-binding region" description="H-T-H motif" evidence="4">
    <location>
        <begin position="32"/>
        <end position="51"/>
    </location>
</feature>
<dbReference type="SUPFAM" id="SSF46689">
    <property type="entry name" value="Homeodomain-like"/>
    <property type="match status" value="1"/>
</dbReference>
<dbReference type="OrthoDB" id="8535430at2"/>
<dbReference type="GO" id="GO:0003700">
    <property type="term" value="F:DNA-binding transcription factor activity"/>
    <property type="evidence" value="ECO:0007669"/>
    <property type="project" value="TreeGrafter"/>
</dbReference>
<sequence>MRDRARSQQATRDRIVQAAMELHEEVGPRLTTISGIAERAGVQRLTVYRHFSDETAIFQACTSHWLELNPPPTPDAWENIADKSDRLNAALRAFFDYYTKTERMWSLSYRDVTLVPALQAPMKEFEESVNILADQFAGELAGSSANCEFLKVTIRHVFSFSTWRNLDEQIPDNSKKVQIASLWISAILSEQ</sequence>
<keyword evidence="3" id="KW-0804">Transcription</keyword>
<dbReference type="EMBL" id="WTVA01000004">
    <property type="protein sequence ID" value="MZR22749.1"/>
    <property type="molecule type" value="Genomic_DNA"/>
</dbReference>
<dbReference type="InterPro" id="IPR009057">
    <property type="entry name" value="Homeodomain-like_sf"/>
</dbReference>
<evidence type="ECO:0000313" key="6">
    <source>
        <dbReference type="EMBL" id="MZR22749.1"/>
    </source>
</evidence>
<proteinExistence type="predicted"/>
<dbReference type="Proteomes" id="UP000445696">
    <property type="component" value="Unassembled WGS sequence"/>
</dbReference>
<evidence type="ECO:0000259" key="5">
    <source>
        <dbReference type="PROSITE" id="PS50977"/>
    </source>
</evidence>
<dbReference type="InterPro" id="IPR050109">
    <property type="entry name" value="HTH-type_TetR-like_transc_reg"/>
</dbReference>
<evidence type="ECO:0000256" key="3">
    <source>
        <dbReference type="ARBA" id="ARBA00023163"/>
    </source>
</evidence>
<keyword evidence="2 4" id="KW-0238">DNA-binding</keyword>
<feature type="domain" description="HTH tetR-type" evidence="5">
    <location>
        <begin position="9"/>
        <end position="69"/>
    </location>
</feature>
<evidence type="ECO:0000256" key="4">
    <source>
        <dbReference type="PROSITE-ProRule" id="PRU00335"/>
    </source>
</evidence>
<dbReference type="AlphaFoldDB" id="A0A845MFY5"/>
<dbReference type="PANTHER" id="PTHR30055:SF234">
    <property type="entry name" value="HTH-TYPE TRANSCRIPTIONAL REGULATOR BETI"/>
    <property type="match status" value="1"/>
</dbReference>
<keyword evidence="7" id="KW-1185">Reference proteome</keyword>
<gene>
    <name evidence="6" type="ORF">GQF03_10445</name>
</gene>
<evidence type="ECO:0000256" key="2">
    <source>
        <dbReference type="ARBA" id="ARBA00023125"/>
    </source>
</evidence>
<dbReference type="PROSITE" id="PS50977">
    <property type="entry name" value="HTH_TETR_2"/>
    <property type="match status" value="1"/>
</dbReference>
<accession>A0A845MFY5</accession>
<organism evidence="6 7">
    <name type="scientific">Sneathiella chungangensis</name>
    <dbReference type="NCBI Taxonomy" id="1418234"/>
    <lineage>
        <taxon>Bacteria</taxon>
        <taxon>Pseudomonadati</taxon>
        <taxon>Pseudomonadota</taxon>
        <taxon>Alphaproteobacteria</taxon>
        <taxon>Sneathiellales</taxon>
        <taxon>Sneathiellaceae</taxon>
        <taxon>Sneathiella</taxon>
    </lineage>
</organism>
<reference evidence="6 7" key="1">
    <citation type="journal article" date="2014" name="Int. J. Syst. Evol. Microbiol.">
        <title>Sneathiella chungangensis sp. nov., isolated from a marine sand, and emended description of the genus Sneathiella.</title>
        <authorList>
            <person name="Siamphan C."/>
            <person name="Kim H."/>
            <person name="Lee J.S."/>
            <person name="Kim W."/>
        </authorList>
    </citation>
    <scope>NUCLEOTIDE SEQUENCE [LARGE SCALE GENOMIC DNA]</scope>
    <source>
        <strain evidence="6 7">KCTC 32476</strain>
    </source>
</reference>
<dbReference type="InterPro" id="IPR001647">
    <property type="entry name" value="HTH_TetR"/>
</dbReference>
<dbReference type="Gene3D" id="1.10.357.10">
    <property type="entry name" value="Tetracycline Repressor, domain 2"/>
    <property type="match status" value="1"/>
</dbReference>
<evidence type="ECO:0000256" key="1">
    <source>
        <dbReference type="ARBA" id="ARBA00023015"/>
    </source>
</evidence>
<name>A0A845MFY5_9PROT</name>
<keyword evidence="1" id="KW-0805">Transcription regulation</keyword>
<dbReference type="PRINTS" id="PR00455">
    <property type="entry name" value="HTHTETR"/>
</dbReference>
<dbReference type="PANTHER" id="PTHR30055">
    <property type="entry name" value="HTH-TYPE TRANSCRIPTIONAL REGULATOR RUTR"/>
    <property type="match status" value="1"/>
</dbReference>